<proteinExistence type="predicted"/>
<feature type="region of interest" description="Disordered" evidence="1">
    <location>
        <begin position="364"/>
        <end position="385"/>
    </location>
</feature>
<keyword evidence="3" id="KW-0808">Transferase</keyword>
<dbReference type="InterPro" id="IPR011009">
    <property type="entry name" value="Kinase-like_dom_sf"/>
</dbReference>
<dbReference type="AlphaFoldDB" id="T5ALX3"/>
<sequence length="385" mass="43411">MEESLRSRTRPSTRWTSFDNWDYSGMKERLEGSIAKLNKDALLRHAELIKGQKLSMSDPFSAGQFWICFEMVAEDDSLVIARVRLPRHPDSLSTISEEDEFYAISCEVSTMRFVGRSLPSVVVPEVYAYEGPGSQLATAAGAIYMLLEGFHGNTLQDIAPDLCSLPVASQEHIMAQWTMAQVQLASLAFPRIGSITSITESGELVIGKLSTAAAEGLVPQGPFSTATQFFTAIGQASFRKAKLRDEKRNQNSSHFSRLGALVFLDIVQTTGLFEASQAYYPLNHMDLGTQNIIVDDDFNFLAIIDWEFAQTAPWQVYHYPMPFPLLWPDLNIKDALHDPRHVAHKNVSRQNFARQLYSDKFRDAERMQRKEGRTTPRTDIHRRVG</sequence>
<dbReference type="PANTHER" id="PTHR21310">
    <property type="entry name" value="AMINOGLYCOSIDE PHOSPHOTRANSFERASE-RELATED-RELATED"/>
    <property type="match status" value="1"/>
</dbReference>
<dbReference type="PANTHER" id="PTHR21310:SF37">
    <property type="entry name" value="AMINOGLYCOSIDE PHOSPHOTRANSFERASE DOMAIN-CONTAINING PROTEIN"/>
    <property type="match status" value="1"/>
</dbReference>
<gene>
    <name evidence="3" type="ORF">OCS_00706</name>
</gene>
<dbReference type="Proteomes" id="UP000019374">
    <property type="component" value="Unassembled WGS sequence"/>
</dbReference>
<accession>T5ALX3</accession>
<organism evidence="3 4">
    <name type="scientific">Ophiocordyceps sinensis (strain Co18 / CGMCC 3.14243)</name>
    <name type="common">Yarsagumba caterpillar fungus</name>
    <name type="synonym">Hirsutella sinensis</name>
    <dbReference type="NCBI Taxonomy" id="911162"/>
    <lineage>
        <taxon>Eukaryota</taxon>
        <taxon>Fungi</taxon>
        <taxon>Dikarya</taxon>
        <taxon>Ascomycota</taxon>
        <taxon>Pezizomycotina</taxon>
        <taxon>Sordariomycetes</taxon>
        <taxon>Hypocreomycetidae</taxon>
        <taxon>Hypocreales</taxon>
        <taxon>Ophiocordycipitaceae</taxon>
        <taxon>Ophiocordyceps</taxon>
    </lineage>
</organism>
<dbReference type="OrthoDB" id="4919114at2759"/>
<dbReference type="Pfam" id="PF01636">
    <property type="entry name" value="APH"/>
    <property type="match status" value="1"/>
</dbReference>
<evidence type="ECO:0000256" key="1">
    <source>
        <dbReference type="SAM" id="MobiDB-lite"/>
    </source>
</evidence>
<evidence type="ECO:0000313" key="3">
    <source>
        <dbReference type="EMBL" id="EQL03589.1"/>
    </source>
</evidence>
<dbReference type="GO" id="GO:0016301">
    <property type="term" value="F:kinase activity"/>
    <property type="evidence" value="ECO:0007669"/>
    <property type="project" value="UniProtKB-KW"/>
</dbReference>
<keyword evidence="3" id="KW-0418">Kinase</keyword>
<name>T5ALX3_OPHSC</name>
<dbReference type="eggNOG" id="ENOG502SI0S">
    <property type="taxonomic scope" value="Eukaryota"/>
</dbReference>
<protein>
    <submittedName>
        <fullName evidence="3">Protein kinase-like domain protein</fullName>
    </submittedName>
</protein>
<dbReference type="InterPro" id="IPR002575">
    <property type="entry name" value="Aminoglycoside_PTrfase"/>
</dbReference>
<evidence type="ECO:0000259" key="2">
    <source>
        <dbReference type="Pfam" id="PF01636"/>
    </source>
</evidence>
<dbReference type="EMBL" id="KE652203">
    <property type="protein sequence ID" value="EQL03589.1"/>
    <property type="molecule type" value="Genomic_DNA"/>
</dbReference>
<evidence type="ECO:0000313" key="4">
    <source>
        <dbReference type="Proteomes" id="UP000019374"/>
    </source>
</evidence>
<feature type="domain" description="Aminoglycoside phosphotransferase" evidence="2">
    <location>
        <begin position="104"/>
        <end position="313"/>
    </location>
</feature>
<reference evidence="3 4" key="1">
    <citation type="journal article" date="2013" name="Chin. Sci. Bull.">
        <title>Genome survey uncovers the secrets of sex and lifestyle in caterpillar fungus.</title>
        <authorList>
            <person name="Hu X."/>
            <person name="Zhang Y."/>
            <person name="Xiao G."/>
            <person name="Zheng P."/>
            <person name="Xia Y."/>
            <person name="Zhang X."/>
            <person name="St Leger R.J."/>
            <person name="Liu X."/>
            <person name="Wang C."/>
        </authorList>
    </citation>
    <scope>NUCLEOTIDE SEQUENCE [LARGE SCALE GENOMIC DNA]</scope>
    <source>
        <strain evidence="4">Co18 / CGMCC 3.14243</strain>
        <tissue evidence="3">Fruit-body</tissue>
    </source>
</reference>
<dbReference type="InterPro" id="IPR051678">
    <property type="entry name" value="AGP_Transferase"/>
</dbReference>
<dbReference type="SUPFAM" id="SSF56112">
    <property type="entry name" value="Protein kinase-like (PK-like)"/>
    <property type="match status" value="1"/>
</dbReference>
<dbReference type="HOGENOM" id="CLU_630250_0_0_1"/>